<sequence length="51" mass="6003">MDPFVLILLAVVAVFLVLRLRNSFRRGGKTIDKTQEFEQKLAQLRKKRDED</sequence>
<protein>
    <submittedName>
        <fullName evidence="1">Uncharacterized protein</fullName>
    </submittedName>
</protein>
<accession>A0AA96LQS6</accession>
<dbReference type="Proteomes" id="UP001304650">
    <property type="component" value="Chromosome"/>
</dbReference>
<proteinExistence type="predicted"/>
<evidence type="ECO:0000313" key="2">
    <source>
        <dbReference type="Proteomes" id="UP001304650"/>
    </source>
</evidence>
<name>A0AA96LQS6_9BACL</name>
<organism evidence="1 2">
    <name type="scientific">Paenibacillus roseopurpureus</name>
    <dbReference type="NCBI Taxonomy" id="2918901"/>
    <lineage>
        <taxon>Bacteria</taxon>
        <taxon>Bacillati</taxon>
        <taxon>Bacillota</taxon>
        <taxon>Bacilli</taxon>
        <taxon>Bacillales</taxon>
        <taxon>Paenibacillaceae</taxon>
        <taxon>Paenibacillus</taxon>
    </lineage>
</organism>
<evidence type="ECO:0000313" key="1">
    <source>
        <dbReference type="EMBL" id="WNR45616.1"/>
    </source>
</evidence>
<keyword evidence="2" id="KW-1185">Reference proteome</keyword>
<gene>
    <name evidence="1" type="ORF">MJB10_05795</name>
</gene>
<dbReference type="AlphaFoldDB" id="A0AA96LQS6"/>
<dbReference type="KEGG" id="proo:MJB10_05795"/>
<reference evidence="1" key="1">
    <citation type="submission" date="2022-02" db="EMBL/GenBank/DDBJ databases">
        <title>Paenibacillus sp. MBLB1832 Whole Genome Shotgun Sequencing.</title>
        <authorList>
            <person name="Hwang C.Y."/>
            <person name="Cho E.-S."/>
            <person name="Seo M.-J."/>
        </authorList>
    </citation>
    <scope>NUCLEOTIDE SEQUENCE</scope>
    <source>
        <strain evidence="1">MBLB1832</strain>
    </source>
</reference>
<dbReference type="RefSeq" id="WP_314802506.1">
    <property type="nucleotide sequence ID" value="NZ_CP130319.1"/>
</dbReference>
<dbReference type="EMBL" id="CP130319">
    <property type="protein sequence ID" value="WNR45616.1"/>
    <property type="molecule type" value="Genomic_DNA"/>
</dbReference>